<dbReference type="EMBL" id="AP014924">
    <property type="protein sequence ID" value="BAS27990.1"/>
    <property type="molecule type" value="Genomic_DNA"/>
</dbReference>
<feature type="region of interest" description="Disordered" evidence="2">
    <location>
        <begin position="134"/>
        <end position="173"/>
    </location>
</feature>
<evidence type="ECO:0000256" key="2">
    <source>
        <dbReference type="SAM" id="MobiDB-lite"/>
    </source>
</evidence>
<gene>
    <name evidence="4" type="ORF">LIP_2149</name>
</gene>
<feature type="domain" description="Polysaccharide biosynthesis protein CapD-like" evidence="3">
    <location>
        <begin position="9"/>
        <end position="138"/>
    </location>
</feature>
<dbReference type="STRING" id="1555112.LIP_2149"/>
<evidence type="ECO:0000313" key="5">
    <source>
        <dbReference type="Proteomes" id="UP000065807"/>
    </source>
</evidence>
<protein>
    <recommendedName>
        <fullName evidence="3">Polysaccharide biosynthesis protein CapD-like domain-containing protein</fullName>
    </recommendedName>
</protein>
<proteinExistence type="inferred from homology"/>
<name>A0A0K2SLK8_LIMPI</name>
<dbReference type="Proteomes" id="UP000065807">
    <property type="component" value="Chromosome"/>
</dbReference>
<evidence type="ECO:0000259" key="3">
    <source>
        <dbReference type="Pfam" id="PF02719"/>
    </source>
</evidence>
<keyword evidence="5" id="KW-1185">Reference proteome</keyword>
<evidence type="ECO:0000313" key="4">
    <source>
        <dbReference type="EMBL" id="BAS27990.1"/>
    </source>
</evidence>
<comment type="similarity">
    <text evidence="1">Belongs to the polysaccharide synthase family.</text>
</comment>
<dbReference type="PANTHER" id="PTHR43318">
    <property type="entry name" value="UDP-N-ACETYLGLUCOSAMINE 4,6-DEHYDRATASE"/>
    <property type="match status" value="1"/>
</dbReference>
<feature type="compositionally biased region" description="Low complexity" evidence="2">
    <location>
        <begin position="157"/>
        <end position="167"/>
    </location>
</feature>
<organism evidence="4 5">
    <name type="scientific">Limnochorda pilosa</name>
    <dbReference type="NCBI Taxonomy" id="1555112"/>
    <lineage>
        <taxon>Bacteria</taxon>
        <taxon>Bacillati</taxon>
        <taxon>Bacillota</taxon>
        <taxon>Limnochordia</taxon>
        <taxon>Limnochordales</taxon>
        <taxon>Limnochordaceae</taxon>
        <taxon>Limnochorda</taxon>
    </lineage>
</organism>
<reference evidence="5" key="1">
    <citation type="submission" date="2015-07" db="EMBL/GenBank/DDBJ databases">
        <title>Complete genome sequence and phylogenetic analysis of Limnochorda pilosa.</title>
        <authorList>
            <person name="Watanabe M."/>
            <person name="Kojima H."/>
            <person name="Fukui M."/>
        </authorList>
    </citation>
    <scope>NUCLEOTIDE SEQUENCE [LARGE SCALE GENOMIC DNA]</scope>
    <source>
        <strain evidence="5">HC45</strain>
    </source>
</reference>
<dbReference type="SUPFAM" id="SSF51735">
    <property type="entry name" value="NAD(P)-binding Rossmann-fold domains"/>
    <property type="match status" value="1"/>
</dbReference>
<evidence type="ECO:0000256" key="1">
    <source>
        <dbReference type="ARBA" id="ARBA00007430"/>
    </source>
</evidence>
<dbReference type="Gene3D" id="3.40.50.720">
    <property type="entry name" value="NAD(P)-binding Rossmann-like Domain"/>
    <property type="match status" value="1"/>
</dbReference>
<dbReference type="Pfam" id="PF02719">
    <property type="entry name" value="Polysacc_synt_2"/>
    <property type="match status" value="1"/>
</dbReference>
<dbReference type="KEGG" id="lpil:LIP_2149"/>
<reference evidence="5" key="2">
    <citation type="journal article" date="2016" name="Int. J. Syst. Evol. Microbiol.">
        <title>Complete genome sequence and cell structure of Limnochorda pilosa, a Gram-negative spore-former within the phylum Firmicutes.</title>
        <authorList>
            <person name="Watanabe M."/>
            <person name="Kojima H."/>
            <person name="Fukui M."/>
        </authorList>
    </citation>
    <scope>NUCLEOTIDE SEQUENCE [LARGE SCALE GENOMIC DNA]</scope>
    <source>
        <strain evidence="5">HC45</strain>
    </source>
</reference>
<dbReference type="InterPro" id="IPR036291">
    <property type="entry name" value="NAD(P)-bd_dom_sf"/>
</dbReference>
<dbReference type="InterPro" id="IPR003869">
    <property type="entry name" value="Polysac_CapD-like"/>
</dbReference>
<dbReference type="InterPro" id="IPR051203">
    <property type="entry name" value="Polysaccharide_Synthase-Rel"/>
</dbReference>
<sequence length="173" mass="18457">MEGGAGYQGRGSIGSELCRQVARCAPGHLILLGHGENSIFETLEELRTAHPQIPLVTAIADMRDERKVEAVFAAHRPAVVFHAAAHKHVPLKEAHPDEAATNNVLGTLKLCLTADRFGTERFVMASTDKAVNRTTRWGPPSGWPRWSCRPWTGGAGPASWPSASGTSWGAGGA</sequence>
<dbReference type="AlphaFoldDB" id="A0A0K2SLK8"/>
<dbReference type="PATRIC" id="fig|1555112.3.peg.2191"/>
<dbReference type="PANTHER" id="PTHR43318:SF1">
    <property type="entry name" value="POLYSACCHARIDE BIOSYNTHESIS PROTEIN EPSC-RELATED"/>
    <property type="match status" value="1"/>
</dbReference>
<accession>A0A0K2SLK8</accession>